<comment type="caution">
    <text evidence="3">The sequence shown here is derived from an EMBL/GenBank/DDBJ whole genome shotgun (WGS) entry which is preliminary data.</text>
</comment>
<organism evidence="3 4">
    <name type="scientific">Micromonospora violae</name>
    <dbReference type="NCBI Taxonomy" id="1278207"/>
    <lineage>
        <taxon>Bacteria</taxon>
        <taxon>Bacillati</taxon>
        <taxon>Actinomycetota</taxon>
        <taxon>Actinomycetes</taxon>
        <taxon>Micromonosporales</taxon>
        <taxon>Micromonosporaceae</taxon>
        <taxon>Micromonospora</taxon>
    </lineage>
</organism>
<dbReference type="OrthoDB" id="3391636at2"/>
<feature type="transmembrane region" description="Helical" evidence="2">
    <location>
        <begin position="54"/>
        <end position="75"/>
    </location>
</feature>
<feature type="compositionally biased region" description="Pro residues" evidence="1">
    <location>
        <begin position="15"/>
        <end position="31"/>
    </location>
</feature>
<evidence type="ECO:0000256" key="1">
    <source>
        <dbReference type="SAM" id="MobiDB-lite"/>
    </source>
</evidence>
<dbReference type="AlphaFoldDB" id="A0A4Q7UHE0"/>
<evidence type="ECO:0000313" key="4">
    <source>
        <dbReference type="Proteomes" id="UP000293781"/>
    </source>
</evidence>
<dbReference type="Proteomes" id="UP000293781">
    <property type="component" value="Unassembled WGS sequence"/>
</dbReference>
<name>A0A4Q7UHE0_9ACTN</name>
<feature type="region of interest" description="Disordered" evidence="1">
    <location>
        <begin position="1"/>
        <end position="50"/>
    </location>
</feature>
<keyword evidence="4" id="KW-1185">Reference proteome</keyword>
<gene>
    <name evidence="3" type="ORF">EV382_3530</name>
</gene>
<reference evidence="3 4" key="1">
    <citation type="submission" date="2019-02" db="EMBL/GenBank/DDBJ databases">
        <title>Sequencing the genomes of 1000 actinobacteria strains.</title>
        <authorList>
            <person name="Klenk H.-P."/>
        </authorList>
    </citation>
    <scope>NUCLEOTIDE SEQUENCE [LARGE SCALE GENOMIC DNA]</scope>
    <source>
        <strain evidence="3 4">DSM 45888</strain>
    </source>
</reference>
<keyword evidence="2" id="KW-0812">Transmembrane</keyword>
<evidence type="ECO:0000256" key="2">
    <source>
        <dbReference type="SAM" id="Phobius"/>
    </source>
</evidence>
<feature type="compositionally biased region" description="Low complexity" evidence="1">
    <location>
        <begin position="1"/>
        <end position="14"/>
    </location>
</feature>
<dbReference type="RefSeq" id="WP_130403264.1">
    <property type="nucleotide sequence ID" value="NZ_SHKK01000001.1"/>
</dbReference>
<accession>A0A4Q7UHE0</accession>
<protein>
    <submittedName>
        <fullName evidence="3">Uncharacterized protein</fullName>
    </submittedName>
</protein>
<evidence type="ECO:0000313" key="3">
    <source>
        <dbReference type="EMBL" id="RZT80284.1"/>
    </source>
</evidence>
<dbReference type="EMBL" id="SHKK01000001">
    <property type="protein sequence ID" value="RZT80284.1"/>
    <property type="molecule type" value="Genomic_DNA"/>
</dbReference>
<proteinExistence type="predicted"/>
<keyword evidence="2" id="KW-1133">Transmembrane helix</keyword>
<sequence>MTDQYPQQQAAQPYPQAPPAYPAPQQWPNPPADTHGHPGQETPTPPVKPSHTPLIVAGAAVIAVLIIGVGGWAAYDRFIKEDSGIAACRAMAEDKNIDGSAKTSGDDDKMTEAEYREARKIFEDSRYDKIREHGTALMDIAWQVDQMPDGENGGALALLGPMGTHVSGLQTACADEGYIVKMG</sequence>
<keyword evidence="2" id="KW-0472">Membrane</keyword>